<sequence length="169" mass="17803">MDWSAVMAETLKANGYDMVAYVPDEVADRLLELLRGEDSITMVSATREEEAVAVLCGAYLGGKRGALVMQGSGLGNSINAICGLAIGIQIPFLIIISERGRLGELNPVQTPMGRAAPRILESLGIQAFRIDKAEDVAATVEGATKLAFASLLPVALILSTALSGGKTWR</sequence>
<dbReference type="SUPFAM" id="SSF52518">
    <property type="entry name" value="Thiamin diphosphate-binding fold (THDP-binding)"/>
    <property type="match status" value="1"/>
</dbReference>
<accession>A0A537JM29</accession>
<organism evidence="5 6">
    <name type="scientific">Candidatus Segetimicrobium genomatis</name>
    <dbReference type="NCBI Taxonomy" id="2569760"/>
    <lineage>
        <taxon>Bacteria</taxon>
        <taxon>Bacillati</taxon>
        <taxon>Candidatus Sysuimicrobiota</taxon>
        <taxon>Candidatus Sysuimicrobiia</taxon>
        <taxon>Candidatus Sysuimicrobiales</taxon>
        <taxon>Candidatus Segetimicrobiaceae</taxon>
        <taxon>Candidatus Segetimicrobium</taxon>
    </lineage>
</organism>
<evidence type="ECO:0000313" key="6">
    <source>
        <dbReference type="Proteomes" id="UP000318093"/>
    </source>
</evidence>
<keyword evidence="3" id="KW-0472">Membrane</keyword>
<dbReference type="PANTHER" id="PTHR42818:SF1">
    <property type="entry name" value="SULFOPYRUVATE DECARBOXYLASE"/>
    <property type="match status" value="1"/>
</dbReference>
<dbReference type="InterPro" id="IPR051818">
    <property type="entry name" value="TPP_dependent_decarboxylase"/>
</dbReference>
<protein>
    <recommendedName>
        <fullName evidence="4">Thiamine pyrophosphate enzyme N-terminal TPP-binding domain-containing protein</fullName>
    </recommendedName>
</protein>
<keyword evidence="3" id="KW-1133">Transmembrane helix</keyword>
<keyword evidence="1" id="KW-0210">Decarboxylase</keyword>
<evidence type="ECO:0000256" key="1">
    <source>
        <dbReference type="ARBA" id="ARBA00022793"/>
    </source>
</evidence>
<dbReference type="InterPro" id="IPR012001">
    <property type="entry name" value="Thiamin_PyroP_enz_TPP-bd_dom"/>
</dbReference>
<dbReference type="Gene3D" id="3.40.50.970">
    <property type="match status" value="1"/>
</dbReference>
<dbReference type="CDD" id="cd07035">
    <property type="entry name" value="TPP_PYR_POX_like"/>
    <property type="match status" value="1"/>
</dbReference>
<name>A0A537JM29_9BACT</name>
<evidence type="ECO:0000256" key="2">
    <source>
        <dbReference type="ARBA" id="ARBA00023239"/>
    </source>
</evidence>
<dbReference type="EMBL" id="VBAN01000054">
    <property type="protein sequence ID" value="TMI84611.1"/>
    <property type="molecule type" value="Genomic_DNA"/>
</dbReference>
<dbReference type="InterPro" id="IPR029061">
    <property type="entry name" value="THDP-binding"/>
</dbReference>
<evidence type="ECO:0000313" key="5">
    <source>
        <dbReference type="EMBL" id="TMI84611.1"/>
    </source>
</evidence>
<gene>
    <name evidence="5" type="ORF">E6H03_01725</name>
</gene>
<reference evidence="5 6" key="1">
    <citation type="journal article" date="2019" name="Nat. Microbiol.">
        <title>Mediterranean grassland soil C-N compound turnover is dependent on rainfall and depth, and is mediated by genomically divergent microorganisms.</title>
        <authorList>
            <person name="Diamond S."/>
            <person name="Andeer P.F."/>
            <person name="Li Z."/>
            <person name="Crits-Christoph A."/>
            <person name="Burstein D."/>
            <person name="Anantharaman K."/>
            <person name="Lane K.R."/>
            <person name="Thomas B.C."/>
            <person name="Pan C."/>
            <person name="Northen T.R."/>
            <person name="Banfield J.F."/>
        </authorList>
    </citation>
    <scope>NUCLEOTIDE SEQUENCE [LARGE SCALE GENOMIC DNA]</scope>
    <source>
        <strain evidence="5">NP_6</strain>
    </source>
</reference>
<dbReference type="AlphaFoldDB" id="A0A537JM29"/>
<feature type="transmembrane region" description="Helical" evidence="3">
    <location>
        <begin position="77"/>
        <end position="96"/>
    </location>
</feature>
<keyword evidence="2" id="KW-0456">Lyase</keyword>
<keyword evidence="3" id="KW-0812">Transmembrane</keyword>
<dbReference type="Proteomes" id="UP000318093">
    <property type="component" value="Unassembled WGS sequence"/>
</dbReference>
<proteinExistence type="predicted"/>
<evidence type="ECO:0000259" key="4">
    <source>
        <dbReference type="Pfam" id="PF02776"/>
    </source>
</evidence>
<dbReference type="GO" id="GO:0030976">
    <property type="term" value="F:thiamine pyrophosphate binding"/>
    <property type="evidence" value="ECO:0007669"/>
    <property type="project" value="InterPro"/>
</dbReference>
<comment type="caution">
    <text evidence="5">The sequence shown here is derived from an EMBL/GenBank/DDBJ whole genome shotgun (WGS) entry which is preliminary data.</text>
</comment>
<evidence type="ECO:0000256" key="3">
    <source>
        <dbReference type="SAM" id="Phobius"/>
    </source>
</evidence>
<feature type="domain" description="Thiamine pyrophosphate enzyme N-terminal TPP-binding" evidence="4">
    <location>
        <begin position="1"/>
        <end position="100"/>
    </location>
</feature>
<dbReference type="GO" id="GO:0016831">
    <property type="term" value="F:carboxy-lyase activity"/>
    <property type="evidence" value="ECO:0007669"/>
    <property type="project" value="UniProtKB-KW"/>
</dbReference>
<dbReference type="PANTHER" id="PTHR42818">
    <property type="entry name" value="SULFOPYRUVATE DECARBOXYLASE SUBUNIT ALPHA"/>
    <property type="match status" value="1"/>
</dbReference>
<dbReference type="Pfam" id="PF02776">
    <property type="entry name" value="TPP_enzyme_N"/>
    <property type="match status" value="1"/>
</dbReference>